<dbReference type="InterPro" id="IPR000711">
    <property type="entry name" value="ATPase_OSCP/dsu"/>
</dbReference>
<dbReference type="Gene3D" id="1.10.520.20">
    <property type="entry name" value="N-terminal domain of the delta subunit of the F1F0-ATP synthase"/>
    <property type="match status" value="1"/>
</dbReference>
<sequence>MIGASRASFVEARERLEAALSATRDAAAFGGELFAVVHLLDREHVLRRALSDPAQPADRRAGLATAVLDGSVSAAVRDFIGDVVRQRWARSTELTDAIEELGVTAIAAAAEAQSRIDDVEDELFRFGRIVEAQPELRGALVDRRVPGERKVELVTTLLEGKTTAATLRLVSEAVAYPRGRSLERALESYGRIVAERRNRLVAVVRTAVELDEAQKTRLTAALSAQYGRDVHLNIEVDPSVLGGISVQIGDEEIDGTIARRLEDVRRRIERAS</sequence>
<dbReference type="EMBL" id="BAAABM010000003">
    <property type="protein sequence ID" value="GAA0315881.1"/>
    <property type="molecule type" value="Genomic_DNA"/>
</dbReference>
<dbReference type="InterPro" id="IPR026015">
    <property type="entry name" value="ATP_synth_OSCP/delta_N_sf"/>
</dbReference>
<comment type="function">
    <text evidence="7">F(1)F(0) ATP synthase produces ATP from ADP in the presence of a proton or sodium gradient. F-type ATPases consist of two structural domains, F(1) containing the extramembraneous catalytic core and F(0) containing the membrane proton channel, linked together by a central stalk and a peripheral stalk. During catalysis, ATP synthesis in the catalytic domain of F(1) is coupled via a rotary mechanism of the central stalk subunits to proton translocation.</text>
</comment>
<dbReference type="Proteomes" id="UP001501822">
    <property type="component" value="Unassembled WGS sequence"/>
</dbReference>
<proteinExistence type="inferred from homology"/>
<dbReference type="NCBIfam" id="TIGR01145">
    <property type="entry name" value="ATP_synt_delta"/>
    <property type="match status" value="1"/>
</dbReference>
<dbReference type="SUPFAM" id="SSF47928">
    <property type="entry name" value="N-terminal domain of the delta subunit of the F1F0-ATP synthase"/>
    <property type="match status" value="1"/>
</dbReference>
<keyword evidence="9" id="KW-1185">Reference proteome</keyword>
<keyword evidence="5 7" id="KW-0472">Membrane</keyword>
<dbReference type="HAMAP" id="MF_01416">
    <property type="entry name" value="ATP_synth_delta_bact"/>
    <property type="match status" value="1"/>
</dbReference>
<gene>
    <name evidence="7" type="primary">atpH</name>
    <name evidence="8" type="ORF">GCM10010151_02360</name>
</gene>
<keyword evidence="7" id="KW-0139">CF(1)</keyword>
<comment type="function">
    <text evidence="7">This protein is part of the stalk that links CF(0) to CF(1). It either transmits conformational changes from CF(0) to CF(1) or is implicated in proton conduction.</text>
</comment>
<name>A0ABN0VS07_9ACTN</name>
<comment type="caution">
    <text evidence="8">The sequence shown here is derived from an EMBL/GenBank/DDBJ whole genome shotgun (WGS) entry which is preliminary data.</text>
</comment>
<evidence type="ECO:0000256" key="1">
    <source>
        <dbReference type="ARBA" id="ARBA00004370"/>
    </source>
</evidence>
<evidence type="ECO:0000256" key="7">
    <source>
        <dbReference type="HAMAP-Rule" id="MF_01416"/>
    </source>
</evidence>
<dbReference type="PANTHER" id="PTHR11910">
    <property type="entry name" value="ATP SYNTHASE DELTA CHAIN"/>
    <property type="match status" value="1"/>
</dbReference>
<evidence type="ECO:0000256" key="5">
    <source>
        <dbReference type="ARBA" id="ARBA00023136"/>
    </source>
</evidence>
<evidence type="ECO:0000313" key="8">
    <source>
        <dbReference type="EMBL" id="GAA0315881.1"/>
    </source>
</evidence>
<protein>
    <recommendedName>
        <fullName evidence="7">ATP synthase subunit delta</fullName>
    </recommendedName>
    <alternativeName>
        <fullName evidence="7">ATP synthase F(1) sector subunit delta</fullName>
    </alternativeName>
    <alternativeName>
        <fullName evidence="7">F-type ATPase subunit delta</fullName>
        <shortName evidence="7">F-ATPase subunit delta</shortName>
    </alternativeName>
</protein>
<keyword evidence="6 7" id="KW-0066">ATP synthesis</keyword>
<organism evidence="8 9">
    <name type="scientific">Actinoallomurus spadix</name>
    <dbReference type="NCBI Taxonomy" id="79912"/>
    <lineage>
        <taxon>Bacteria</taxon>
        <taxon>Bacillati</taxon>
        <taxon>Actinomycetota</taxon>
        <taxon>Actinomycetes</taxon>
        <taxon>Streptosporangiales</taxon>
        <taxon>Thermomonosporaceae</taxon>
        <taxon>Actinoallomurus</taxon>
    </lineage>
</organism>
<evidence type="ECO:0000313" key="9">
    <source>
        <dbReference type="Proteomes" id="UP001501822"/>
    </source>
</evidence>
<evidence type="ECO:0000256" key="3">
    <source>
        <dbReference type="ARBA" id="ARBA00022781"/>
    </source>
</evidence>
<dbReference type="NCBIfam" id="NF009967">
    <property type="entry name" value="PRK13430.1"/>
    <property type="match status" value="1"/>
</dbReference>
<comment type="subcellular location">
    <subcellularLocation>
        <location evidence="7">Cell membrane</location>
        <topology evidence="7">Peripheral membrane protein</topology>
    </subcellularLocation>
    <subcellularLocation>
        <location evidence="1">Membrane</location>
    </subcellularLocation>
</comment>
<dbReference type="Pfam" id="PF00213">
    <property type="entry name" value="OSCP"/>
    <property type="match status" value="1"/>
</dbReference>
<evidence type="ECO:0000256" key="2">
    <source>
        <dbReference type="ARBA" id="ARBA00022448"/>
    </source>
</evidence>
<keyword evidence="2 7" id="KW-0813">Transport</keyword>
<keyword evidence="3 7" id="KW-0375">Hydrogen ion transport</keyword>
<dbReference type="PRINTS" id="PR00125">
    <property type="entry name" value="ATPASEDELTA"/>
</dbReference>
<keyword evidence="4 7" id="KW-0406">Ion transport</keyword>
<evidence type="ECO:0000256" key="4">
    <source>
        <dbReference type="ARBA" id="ARBA00023065"/>
    </source>
</evidence>
<dbReference type="RefSeq" id="WP_252808344.1">
    <property type="nucleotide sequence ID" value="NZ_BAAABM010000003.1"/>
</dbReference>
<accession>A0ABN0VS07</accession>
<evidence type="ECO:0000256" key="6">
    <source>
        <dbReference type="ARBA" id="ARBA00023310"/>
    </source>
</evidence>
<keyword evidence="7" id="KW-1003">Cell membrane</keyword>
<reference evidence="8 9" key="1">
    <citation type="journal article" date="2019" name="Int. J. Syst. Evol. Microbiol.">
        <title>The Global Catalogue of Microorganisms (GCM) 10K type strain sequencing project: providing services to taxonomists for standard genome sequencing and annotation.</title>
        <authorList>
            <consortium name="The Broad Institute Genomics Platform"/>
            <consortium name="The Broad Institute Genome Sequencing Center for Infectious Disease"/>
            <person name="Wu L."/>
            <person name="Ma J."/>
        </authorList>
    </citation>
    <scope>NUCLEOTIDE SEQUENCE [LARGE SCALE GENOMIC DNA]</scope>
    <source>
        <strain evidence="8 9">JCM 3146</strain>
    </source>
</reference>
<comment type="similarity">
    <text evidence="7">Belongs to the ATPase delta chain family.</text>
</comment>